<name>A0A8S1EFR2_9PELO</name>
<protein>
    <submittedName>
        <fullName evidence="2">Uncharacterized protein</fullName>
    </submittedName>
</protein>
<reference evidence="2 3" key="1">
    <citation type="submission" date="2020-04" db="EMBL/GenBank/DDBJ databases">
        <authorList>
            <person name="Laetsch R D."/>
            <person name="Stevens L."/>
            <person name="Kumar S."/>
            <person name="Blaxter L. M."/>
        </authorList>
    </citation>
    <scope>NUCLEOTIDE SEQUENCE [LARGE SCALE GENOMIC DNA]</scope>
</reference>
<proteinExistence type="predicted"/>
<dbReference type="OrthoDB" id="5848723at2759"/>
<evidence type="ECO:0000313" key="3">
    <source>
        <dbReference type="Proteomes" id="UP000494206"/>
    </source>
</evidence>
<keyword evidence="1" id="KW-0732">Signal</keyword>
<comment type="caution">
    <text evidence="2">The sequence shown here is derived from an EMBL/GenBank/DDBJ whole genome shotgun (WGS) entry which is preliminary data.</text>
</comment>
<dbReference type="PANTHER" id="PTHR33272:SF7">
    <property type="entry name" value="MINOR CAPSID PROTEIN"/>
    <property type="match status" value="1"/>
</dbReference>
<dbReference type="Pfam" id="PF14747">
    <property type="entry name" value="DUF4473"/>
    <property type="match status" value="1"/>
</dbReference>
<gene>
    <name evidence="2" type="ORF">CBOVIS_LOCUS33</name>
</gene>
<evidence type="ECO:0000256" key="1">
    <source>
        <dbReference type="SAM" id="SignalP"/>
    </source>
</evidence>
<accession>A0A8S1EFR2</accession>
<dbReference type="Proteomes" id="UP000494206">
    <property type="component" value="Unassembled WGS sequence"/>
</dbReference>
<dbReference type="PANTHER" id="PTHR33272">
    <property type="entry name" value="PROTEIN CBG22877-RELATED"/>
    <property type="match status" value="1"/>
</dbReference>
<feature type="signal peptide" evidence="1">
    <location>
        <begin position="1"/>
        <end position="17"/>
    </location>
</feature>
<dbReference type="AlphaFoldDB" id="A0A8S1EFR2"/>
<sequence length="107" mass="11891">MNTWIALLLVSIAFVAALEESEQNYVNELVGAGISEETAKGIVDIGIKHKPDASNPNETGRTIFEAVQRETEEYIKTRSQEDQTAFNQYIAQKKAEFEQPSVIESTA</sequence>
<dbReference type="InterPro" id="IPR027913">
    <property type="entry name" value="DUF4473"/>
</dbReference>
<organism evidence="2 3">
    <name type="scientific">Caenorhabditis bovis</name>
    <dbReference type="NCBI Taxonomy" id="2654633"/>
    <lineage>
        <taxon>Eukaryota</taxon>
        <taxon>Metazoa</taxon>
        <taxon>Ecdysozoa</taxon>
        <taxon>Nematoda</taxon>
        <taxon>Chromadorea</taxon>
        <taxon>Rhabditida</taxon>
        <taxon>Rhabditina</taxon>
        <taxon>Rhabditomorpha</taxon>
        <taxon>Rhabditoidea</taxon>
        <taxon>Rhabditidae</taxon>
        <taxon>Peloderinae</taxon>
        <taxon>Caenorhabditis</taxon>
    </lineage>
</organism>
<keyword evidence="3" id="KW-1185">Reference proteome</keyword>
<feature type="chain" id="PRO_5035784212" evidence="1">
    <location>
        <begin position="18"/>
        <end position="107"/>
    </location>
</feature>
<evidence type="ECO:0000313" key="2">
    <source>
        <dbReference type="EMBL" id="CAB3396485.1"/>
    </source>
</evidence>
<dbReference type="EMBL" id="CADEPM010000001">
    <property type="protein sequence ID" value="CAB3396485.1"/>
    <property type="molecule type" value="Genomic_DNA"/>
</dbReference>